<reference evidence="1 2" key="1">
    <citation type="submission" date="2023-01" db="EMBL/GenBank/DDBJ databases">
        <title>Bacillus changyiensis sp. nov., isolated from a coastal deposit.</title>
        <authorList>
            <person name="Xiao G."/>
            <person name="Lai Q."/>
            <person name="Hu Z."/>
            <person name="Shao Z."/>
        </authorList>
    </citation>
    <scope>NUCLEOTIDE SEQUENCE [LARGE SCALE GENOMIC DNA]</scope>
    <source>
        <strain evidence="1 2">CLL-7-23</strain>
    </source>
</reference>
<dbReference type="Proteomes" id="UP001211894">
    <property type="component" value="Unassembled WGS sequence"/>
</dbReference>
<keyword evidence="2" id="KW-1185">Reference proteome</keyword>
<dbReference type="RefSeq" id="WP_271340371.1">
    <property type="nucleotide sequence ID" value="NZ_JAQKAB010000004.1"/>
</dbReference>
<evidence type="ECO:0000313" key="1">
    <source>
        <dbReference type="EMBL" id="MDA7026516.1"/>
    </source>
</evidence>
<organism evidence="1 2">
    <name type="scientific">Bacillus changyiensis</name>
    <dbReference type="NCBI Taxonomy" id="3004103"/>
    <lineage>
        <taxon>Bacteria</taxon>
        <taxon>Bacillati</taxon>
        <taxon>Bacillota</taxon>
        <taxon>Bacilli</taxon>
        <taxon>Bacillales</taxon>
        <taxon>Bacillaceae</taxon>
        <taxon>Bacillus</taxon>
    </lineage>
</organism>
<dbReference type="EMBL" id="JAQKAB010000004">
    <property type="protein sequence ID" value="MDA7026516.1"/>
    <property type="molecule type" value="Genomic_DNA"/>
</dbReference>
<evidence type="ECO:0000313" key="2">
    <source>
        <dbReference type="Proteomes" id="UP001211894"/>
    </source>
</evidence>
<name>A0ABT4X2L6_9BACI</name>
<protein>
    <submittedName>
        <fullName evidence="1">Uncharacterized protein</fullName>
    </submittedName>
</protein>
<sequence>MVEMLGFMEYNRQDLENISSEGMFFMKKKANRFMTLFLAAVMALGFLFIGSGEVVHAKKTTKEFTFHTGAGPMKSYIHTSDNYMNVYSTVEIGRFGTWEGIGYCKLYLQRYTKGSWKTIDSASGVAETGKKLNVTFKNIAKRSTPMRVKVKFYDYEKRSKLFQTVYSAKWTR</sequence>
<comment type="caution">
    <text evidence="1">The sequence shown here is derived from an EMBL/GenBank/DDBJ whole genome shotgun (WGS) entry which is preliminary data.</text>
</comment>
<proteinExistence type="predicted"/>
<accession>A0ABT4X2L6</accession>
<gene>
    <name evidence="1" type="ORF">PJ311_07785</name>
</gene>